<keyword evidence="2" id="KW-1003">Cell membrane</keyword>
<feature type="transmembrane region" description="Helical" evidence="6">
    <location>
        <begin position="88"/>
        <end position="112"/>
    </location>
</feature>
<keyword evidence="5 6" id="KW-0472">Membrane</keyword>
<feature type="transmembrane region" description="Helical" evidence="6">
    <location>
        <begin position="343"/>
        <end position="364"/>
    </location>
</feature>
<dbReference type="Pfam" id="PF01943">
    <property type="entry name" value="Polysacc_synt"/>
    <property type="match status" value="1"/>
</dbReference>
<evidence type="ECO:0000256" key="5">
    <source>
        <dbReference type="ARBA" id="ARBA00023136"/>
    </source>
</evidence>
<organism evidence="7 8">
    <name type="scientific">Cupriavidus yeoncheonensis</name>
    <dbReference type="NCBI Taxonomy" id="1462994"/>
    <lineage>
        <taxon>Bacteria</taxon>
        <taxon>Pseudomonadati</taxon>
        <taxon>Pseudomonadota</taxon>
        <taxon>Betaproteobacteria</taxon>
        <taxon>Burkholderiales</taxon>
        <taxon>Burkholderiaceae</taxon>
        <taxon>Cupriavidus</taxon>
    </lineage>
</organism>
<dbReference type="GO" id="GO:0005886">
    <property type="term" value="C:plasma membrane"/>
    <property type="evidence" value="ECO:0007669"/>
    <property type="project" value="UniProtKB-SubCell"/>
</dbReference>
<feature type="transmembrane region" description="Helical" evidence="6">
    <location>
        <begin position="180"/>
        <end position="201"/>
    </location>
</feature>
<dbReference type="AlphaFoldDB" id="A0A916IWG7"/>
<feature type="transmembrane region" description="Helical" evidence="6">
    <location>
        <begin position="36"/>
        <end position="56"/>
    </location>
</feature>
<name>A0A916IWG7_9BURK</name>
<keyword evidence="8" id="KW-1185">Reference proteome</keyword>
<keyword evidence="3 6" id="KW-0812">Transmembrane</keyword>
<evidence type="ECO:0000256" key="6">
    <source>
        <dbReference type="SAM" id="Phobius"/>
    </source>
</evidence>
<feature type="transmembrane region" description="Helical" evidence="6">
    <location>
        <begin position="376"/>
        <end position="395"/>
    </location>
</feature>
<feature type="transmembrane region" description="Helical" evidence="6">
    <location>
        <begin position="124"/>
        <end position="145"/>
    </location>
</feature>
<dbReference type="Proteomes" id="UP000672934">
    <property type="component" value="Unassembled WGS sequence"/>
</dbReference>
<feature type="transmembrane region" description="Helical" evidence="6">
    <location>
        <begin position="270"/>
        <end position="289"/>
    </location>
</feature>
<dbReference type="InterPro" id="IPR050833">
    <property type="entry name" value="Poly_Biosynth_Transport"/>
</dbReference>
<gene>
    <name evidence="7" type="ORF">LMG31506_03337</name>
</gene>
<evidence type="ECO:0000313" key="7">
    <source>
        <dbReference type="EMBL" id="CAG2146156.1"/>
    </source>
</evidence>
<dbReference type="InterPro" id="IPR002797">
    <property type="entry name" value="Polysacc_synth"/>
</dbReference>
<accession>A0A916IWG7</accession>
<comment type="subcellular location">
    <subcellularLocation>
        <location evidence="1">Cell membrane</location>
        <topology evidence="1">Multi-pass membrane protein</topology>
    </subcellularLocation>
</comment>
<feature type="transmembrane region" description="Helical" evidence="6">
    <location>
        <begin position="301"/>
        <end position="323"/>
    </location>
</feature>
<evidence type="ECO:0000256" key="1">
    <source>
        <dbReference type="ARBA" id="ARBA00004651"/>
    </source>
</evidence>
<keyword evidence="4 6" id="KW-1133">Transmembrane helix</keyword>
<dbReference type="PANTHER" id="PTHR30250">
    <property type="entry name" value="PST FAMILY PREDICTED COLANIC ACID TRANSPORTER"/>
    <property type="match status" value="1"/>
</dbReference>
<dbReference type="PANTHER" id="PTHR30250:SF26">
    <property type="entry name" value="PSMA PROTEIN"/>
    <property type="match status" value="1"/>
</dbReference>
<sequence length="441" mass="47416">MRTAHISWNLVGLGVPVVIAALTVPMLLQLLGAPRFGLLTLAWGLIGYATALDFGIGRAATQQIAALRGATPPQDDSIPGVLKTAERITLITGFVGTAAILLLLACGADALLKVDHVPRAEIRWAMALLALALPLQAITAAYRGVNEAYLNFRGVSILRMLLGAANFGIPYLVALFSPKLYWLVLSLVLSRAIAAWMYRWLARRCIGLKPGSPTPPYSRDLARKLARFGGWFTLSGVLSPIVSTADRFFVASIVSSAAAAAYVIPYEMVAQSLILIGAVTTVAFPYLSQRRVSAPDDARRLFYIVLALSLLVMSVVAAIFGFFGHSLLTLWLGKAIPPGADEIVRILSLGLIPFTIGSMYIALLHSAGRTSVTAKINLVEFPIFLLLTYVLIQQFGIAGAAYAWVLRLVVDAILLVIAAESGLLHRILRWPVHRAVGAREG</sequence>
<feature type="transmembrane region" description="Helical" evidence="6">
    <location>
        <begin position="157"/>
        <end position="174"/>
    </location>
</feature>
<dbReference type="RefSeq" id="WP_211948273.1">
    <property type="nucleotide sequence ID" value="NZ_CAJPUY010000011.1"/>
</dbReference>
<dbReference type="EMBL" id="CAJPUY010000011">
    <property type="protein sequence ID" value="CAG2146156.1"/>
    <property type="molecule type" value="Genomic_DNA"/>
</dbReference>
<evidence type="ECO:0000256" key="3">
    <source>
        <dbReference type="ARBA" id="ARBA00022692"/>
    </source>
</evidence>
<proteinExistence type="predicted"/>
<comment type="caution">
    <text evidence="7">The sequence shown here is derived from an EMBL/GenBank/DDBJ whole genome shotgun (WGS) entry which is preliminary data.</text>
</comment>
<feature type="transmembrane region" description="Helical" evidence="6">
    <location>
        <begin position="401"/>
        <end position="424"/>
    </location>
</feature>
<feature type="transmembrane region" description="Helical" evidence="6">
    <location>
        <begin position="7"/>
        <end position="30"/>
    </location>
</feature>
<protein>
    <recommendedName>
        <fullName evidence="9">Flippase</fullName>
    </recommendedName>
</protein>
<evidence type="ECO:0000256" key="2">
    <source>
        <dbReference type="ARBA" id="ARBA00022475"/>
    </source>
</evidence>
<evidence type="ECO:0008006" key="9">
    <source>
        <dbReference type="Google" id="ProtNLM"/>
    </source>
</evidence>
<evidence type="ECO:0000313" key="8">
    <source>
        <dbReference type="Proteomes" id="UP000672934"/>
    </source>
</evidence>
<reference evidence="7" key="1">
    <citation type="submission" date="2021-03" db="EMBL/GenBank/DDBJ databases">
        <authorList>
            <person name="Peeters C."/>
        </authorList>
    </citation>
    <scope>NUCLEOTIDE SEQUENCE</scope>
    <source>
        <strain evidence="7">LMG 31506</strain>
    </source>
</reference>
<evidence type="ECO:0000256" key="4">
    <source>
        <dbReference type="ARBA" id="ARBA00022989"/>
    </source>
</evidence>